<sequence length="38" mass="4626">MKVKCIFLQWKFVYNNLSYVSVLQGWYFMGLQVFFVVV</sequence>
<keyword evidence="1" id="KW-1133">Transmembrane helix</keyword>
<protein>
    <submittedName>
        <fullName evidence="2">Uncharacterized protein</fullName>
    </submittedName>
</protein>
<accession>A0A835GY89</accession>
<gene>
    <name evidence="2" type="ORF">IFM89_026829</name>
</gene>
<organism evidence="2 3">
    <name type="scientific">Coptis chinensis</name>
    <dbReference type="NCBI Taxonomy" id="261450"/>
    <lineage>
        <taxon>Eukaryota</taxon>
        <taxon>Viridiplantae</taxon>
        <taxon>Streptophyta</taxon>
        <taxon>Embryophyta</taxon>
        <taxon>Tracheophyta</taxon>
        <taxon>Spermatophyta</taxon>
        <taxon>Magnoliopsida</taxon>
        <taxon>Ranunculales</taxon>
        <taxon>Ranunculaceae</taxon>
        <taxon>Coptidoideae</taxon>
        <taxon>Coptis</taxon>
    </lineage>
</organism>
<evidence type="ECO:0000313" key="3">
    <source>
        <dbReference type="Proteomes" id="UP000631114"/>
    </source>
</evidence>
<keyword evidence="1" id="KW-0472">Membrane</keyword>
<evidence type="ECO:0000256" key="1">
    <source>
        <dbReference type="SAM" id="Phobius"/>
    </source>
</evidence>
<keyword evidence="3" id="KW-1185">Reference proteome</keyword>
<reference evidence="2 3" key="1">
    <citation type="submission" date="2020-10" db="EMBL/GenBank/DDBJ databases">
        <title>The Coptis chinensis genome and diversification of protoberbering-type alkaloids.</title>
        <authorList>
            <person name="Wang B."/>
            <person name="Shu S."/>
            <person name="Song C."/>
            <person name="Liu Y."/>
        </authorList>
    </citation>
    <scope>NUCLEOTIDE SEQUENCE [LARGE SCALE GENOMIC DNA]</scope>
    <source>
        <strain evidence="2">HL-2020</strain>
        <tissue evidence="2">Leaf</tissue>
    </source>
</reference>
<feature type="non-terminal residue" evidence="2">
    <location>
        <position position="38"/>
    </location>
</feature>
<dbReference type="EMBL" id="JADFTS010000009">
    <property type="protein sequence ID" value="KAF9589664.1"/>
    <property type="molecule type" value="Genomic_DNA"/>
</dbReference>
<proteinExistence type="predicted"/>
<name>A0A835GY89_9MAGN</name>
<dbReference type="AlphaFoldDB" id="A0A835GY89"/>
<feature type="transmembrane region" description="Helical" evidence="1">
    <location>
        <begin position="12"/>
        <end position="37"/>
    </location>
</feature>
<comment type="caution">
    <text evidence="2">The sequence shown here is derived from an EMBL/GenBank/DDBJ whole genome shotgun (WGS) entry which is preliminary data.</text>
</comment>
<dbReference type="Proteomes" id="UP000631114">
    <property type="component" value="Unassembled WGS sequence"/>
</dbReference>
<evidence type="ECO:0000313" key="2">
    <source>
        <dbReference type="EMBL" id="KAF9589664.1"/>
    </source>
</evidence>
<keyword evidence="1" id="KW-0812">Transmembrane</keyword>